<dbReference type="PANTHER" id="PTHR10900:SF122">
    <property type="entry name" value="FAS1 DOMAIN-CONTAINING PROTEIN"/>
    <property type="match status" value="1"/>
</dbReference>
<sequence length="551" mass="62814">MILKSLISLSLLAVGTVHGNVVRRATALTAEINEPWHYDSPIGQFPAQVRPHINSHPHHHDEEATGTIYETLAKNPKFSKVTKALDFVEDIATLLNSTDAKLTFFAPPDEALRRPKRHEDRHARWASVIAYEDDAAGMSANRFSEDLPGALDLLEDLDHPSWPSDPKKRKAILKVIIRALLKYHIIPEDGYDSAQLGRNTTYATGLKVSALFDAQPFRLRVEQKAILPLTTINFYARIIHPNIKATNGFIHAINHPLLPPPTIFQELFFIPQVFSIFTSTLQRSNLTLGTDLSWSKETGLVGARVATVFAPINRAFERLPKKLQFFLFSPFGAHVLKKLLQYHIVPETALFSDYSHTRKVEKQAIDFENHQVEEPHRCHGKRDTSFKSWVLNRIGLGHKRGPVKVEPIFNKNATLETAFFNHSVNAFILQNKITLPFHPHHPLIDTKIFVNHQHVHVRDIVAANGAIHVIDRLLDPRKPHGSPPPGSPPHRRGPHHGHEHHRGPHHDHEHHRGPPHHGHHKHGHNFETEGDHYDLIWEDWEEWLPQWAEEN</sequence>
<keyword evidence="5" id="KW-1185">Reference proteome</keyword>
<dbReference type="SMART" id="SM00554">
    <property type="entry name" value="FAS1"/>
    <property type="match status" value="2"/>
</dbReference>
<feature type="compositionally biased region" description="Basic residues" evidence="1">
    <location>
        <begin position="513"/>
        <end position="523"/>
    </location>
</feature>
<dbReference type="InterPro" id="IPR000782">
    <property type="entry name" value="FAS1_domain"/>
</dbReference>
<dbReference type="GO" id="GO:0000329">
    <property type="term" value="C:fungal-type vacuole membrane"/>
    <property type="evidence" value="ECO:0007669"/>
    <property type="project" value="TreeGrafter"/>
</dbReference>
<feature type="chain" id="PRO_5040374132" evidence="2">
    <location>
        <begin position="20"/>
        <end position="551"/>
    </location>
</feature>
<dbReference type="GO" id="GO:0005615">
    <property type="term" value="C:extracellular space"/>
    <property type="evidence" value="ECO:0007669"/>
    <property type="project" value="TreeGrafter"/>
</dbReference>
<gene>
    <name evidence="4" type="ORF">CPB83DRAFT_891109</name>
</gene>
<dbReference type="OrthoDB" id="7700931at2759"/>
<feature type="region of interest" description="Disordered" evidence="1">
    <location>
        <begin position="474"/>
        <end position="527"/>
    </location>
</feature>
<feature type="compositionally biased region" description="Basic residues" evidence="1">
    <location>
        <begin position="489"/>
        <end position="505"/>
    </location>
</feature>
<evidence type="ECO:0000259" key="3">
    <source>
        <dbReference type="PROSITE" id="PS50213"/>
    </source>
</evidence>
<dbReference type="InterPro" id="IPR050904">
    <property type="entry name" value="Adhesion/Biosynth-related"/>
</dbReference>
<dbReference type="PANTHER" id="PTHR10900">
    <property type="entry name" value="PERIOSTIN-RELATED"/>
    <property type="match status" value="1"/>
</dbReference>
<dbReference type="SUPFAM" id="SSF82153">
    <property type="entry name" value="FAS1 domain"/>
    <property type="match status" value="2"/>
</dbReference>
<evidence type="ECO:0000256" key="1">
    <source>
        <dbReference type="SAM" id="MobiDB-lite"/>
    </source>
</evidence>
<organism evidence="4 5">
    <name type="scientific">Crepidotus variabilis</name>
    <dbReference type="NCBI Taxonomy" id="179855"/>
    <lineage>
        <taxon>Eukaryota</taxon>
        <taxon>Fungi</taxon>
        <taxon>Dikarya</taxon>
        <taxon>Basidiomycota</taxon>
        <taxon>Agaricomycotina</taxon>
        <taxon>Agaricomycetes</taxon>
        <taxon>Agaricomycetidae</taxon>
        <taxon>Agaricales</taxon>
        <taxon>Agaricineae</taxon>
        <taxon>Crepidotaceae</taxon>
        <taxon>Crepidotus</taxon>
    </lineage>
</organism>
<feature type="domain" description="FAS1" evidence="3">
    <location>
        <begin position="65"/>
        <end position="257"/>
    </location>
</feature>
<keyword evidence="2" id="KW-0732">Signal</keyword>
<dbReference type="Gene3D" id="2.30.180.10">
    <property type="entry name" value="FAS1 domain"/>
    <property type="match status" value="3"/>
</dbReference>
<dbReference type="Pfam" id="PF02469">
    <property type="entry name" value="Fasciclin"/>
    <property type="match status" value="3"/>
</dbReference>
<evidence type="ECO:0000256" key="2">
    <source>
        <dbReference type="SAM" id="SignalP"/>
    </source>
</evidence>
<accession>A0A9P6EM75</accession>
<dbReference type="EMBL" id="MU157832">
    <property type="protein sequence ID" value="KAF9532376.1"/>
    <property type="molecule type" value="Genomic_DNA"/>
</dbReference>
<reference evidence="4" key="1">
    <citation type="submission" date="2020-11" db="EMBL/GenBank/DDBJ databases">
        <authorList>
            <consortium name="DOE Joint Genome Institute"/>
            <person name="Ahrendt S."/>
            <person name="Riley R."/>
            <person name="Andreopoulos W."/>
            <person name="Labutti K."/>
            <person name="Pangilinan J."/>
            <person name="Ruiz-Duenas F.J."/>
            <person name="Barrasa J.M."/>
            <person name="Sanchez-Garcia M."/>
            <person name="Camarero S."/>
            <person name="Miyauchi S."/>
            <person name="Serrano A."/>
            <person name="Linde D."/>
            <person name="Babiker R."/>
            <person name="Drula E."/>
            <person name="Ayuso-Fernandez I."/>
            <person name="Pacheco R."/>
            <person name="Padilla G."/>
            <person name="Ferreira P."/>
            <person name="Barriuso J."/>
            <person name="Kellner H."/>
            <person name="Castanera R."/>
            <person name="Alfaro M."/>
            <person name="Ramirez L."/>
            <person name="Pisabarro A.G."/>
            <person name="Kuo A."/>
            <person name="Tritt A."/>
            <person name="Lipzen A."/>
            <person name="He G."/>
            <person name="Yan M."/>
            <person name="Ng V."/>
            <person name="Cullen D."/>
            <person name="Martin F."/>
            <person name="Rosso M.-N."/>
            <person name="Henrissat B."/>
            <person name="Hibbett D."/>
            <person name="Martinez A.T."/>
            <person name="Grigoriev I.V."/>
        </authorList>
    </citation>
    <scope>NUCLEOTIDE SEQUENCE</scope>
    <source>
        <strain evidence="4">CBS 506.95</strain>
    </source>
</reference>
<dbReference type="InterPro" id="IPR036378">
    <property type="entry name" value="FAS1_dom_sf"/>
</dbReference>
<evidence type="ECO:0000313" key="5">
    <source>
        <dbReference type="Proteomes" id="UP000807306"/>
    </source>
</evidence>
<feature type="signal peptide" evidence="2">
    <location>
        <begin position="1"/>
        <end position="19"/>
    </location>
</feature>
<comment type="caution">
    <text evidence="4">The sequence shown here is derived from an EMBL/GenBank/DDBJ whole genome shotgun (WGS) entry which is preliminary data.</text>
</comment>
<feature type="domain" description="FAS1" evidence="3">
    <location>
        <begin position="261"/>
        <end position="474"/>
    </location>
</feature>
<dbReference type="Proteomes" id="UP000807306">
    <property type="component" value="Unassembled WGS sequence"/>
</dbReference>
<dbReference type="PROSITE" id="PS50213">
    <property type="entry name" value="FAS1"/>
    <property type="match status" value="2"/>
</dbReference>
<evidence type="ECO:0000313" key="4">
    <source>
        <dbReference type="EMBL" id="KAF9532376.1"/>
    </source>
</evidence>
<proteinExistence type="predicted"/>
<dbReference type="AlphaFoldDB" id="A0A9P6EM75"/>
<name>A0A9P6EM75_9AGAR</name>
<dbReference type="GO" id="GO:0016236">
    <property type="term" value="P:macroautophagy"/>
    <property type="evidence" value="ECO:0007669"/>
    <property type="project" value="TreeGrafter"/>
</dbReference>
<protein>
    <submittedName>
        <fullName evidence="4">FAS1 domain-containing protein</fullName>
    </submittedName>
</protein>